<sequence>MQPNSWNQPPYPPQGQNNNYPYGFQPNGMPPQIPPVKPAPSPEFLEKKALQSFTMGILSSLGLFFPILAFVFGAIGIYSSVYGMKSNRKLMAQISLVICIVFIVLAFCSIIVNVMSLFQDTGSVSWPDGSL</sequence>
<evidence type="ECO:0000256" key="1">
    <source>
        <dbReference type="SAM" id="MobiDB-lite"/>
    </source>
</evidence>
<keyword evidence="4" id="KW-1185">Reference proteome</keyword>
<accession>A0ABR7ITW3</accession>
<gene>
    <name evidence="3" type="ORF">H8Z77_10925</name>
</gene>
<feature type="compositionally biased region" description="Low complexity" evidence="1">
    <location>
        <begin position="14"/>
        <end position="23"/>
    </location>
</feature>
<dbReference type="EMBL" id="JACOQK010000001">
    <property type="protein sequence ID" value="MBC5788518.1"/>
    <property type="molecule type" value="Genomic_DNA"/>
</dbReference>
<feature type="transmembrane region" description="Helical" evidence="2">
    <location>
        <begin position="53"/>
        <end position="78"/>
    </location>
</feature>
<name>A0ABR7ITW3_9CLOT</name>
<organism evidence="3 4">
    <name type="scientific">Clostridium facile</name>
    <dbReference type="NCBI Taxonomy" id="2763035"/>
    <lineage>
        <taxon>Bacteria</taxon>
        <taxon>Bacillati</taxon>
        <taxon>Bacillota</taxon>
        <taxon>Clostridia</taxon>
        <taxon>Eubacteriales</taxon>
        <taxon>Clostridiaceae</taxon>
        <taxon>Clostridium</taxon>
    </lineage>
</organism>
<keyword evidence="2" id="KW-1133">Transmembrane helix</keyword>
<feature type="compositionally biased region" description="Pro residues" evidence="1">
    <location>
        <begin position="28"/>
        <end position="38"/>
    </location>
</feature>
<feature type="region of interest" description="Disordered" evidence="1">
    <location>
        <begin position="1"/>
        <end position="38"/>
    </location>
</feature>
<dbReference type="RefSeq" id="WP_069987032.1">
    <property type="nucleotide sequence ID" value="NZ_JACOQK010000001.1"/>
</dbReference>
<evidence type="ECO:0000313" key="3">
    <source>
        <dbReference type="EMBL" id="MBC5788518.1"/>
    </source>
</evidence>
<keyword evidence="2" id="KW-0472">Membrane</keyword>
<evidence type="ECO:0000313" key="4">
    <source>
        <dbReference type="Proteomes" id="UP000649151"/>
    </source>
</evidence>
<comment type="caution">
    <text evidence="3">The sequence shown here is derived from an EMBL/GenBank/DDBJ whole genome shotgun (WGS) entry which is preliminary data.</text>
</comment>
<protein>
    <recommendedName>
        <fullName evidence="5">DUF4190 domain-containing protein</fullName>
    </recommendedName>
</protein>
<dbReference type="Proteomes" id="UP000649151">
    <property type="component" value="Unassembled WGS sequence"/>
</dbReference>
<feature type="transmembrane region" description="Helical" evidence="2">
    <location>
        <begin position="90"/>
        <end position="118"/>
    </location>
</feature>
<keyword evidence="2" id="KW-0812">Transmembrane</keyword>
<reference evidence="3 4" key="1">
    <citation type="submission" date="2020-08" db="EMBL/GenBank/DDBJ databases">
        <title>Genome public.</title>
        <authorList>
            <person name="Liu C."/>
            <person name="Sun Q."/>
        </authorList>
    </citation>
    <scope>NUCLEOTIDE SEQUENCE [LARGE SCALE GENOMIC DNA]</scope>
    <source>
        <strain evidence="3 4">NSJ-27</strain>
    </source>
</reference>
<evidence type="ECO:0008006" key="5">
    <source>
        <dbReference type="Google" id="ProtNLM"/>
    </source>
</evidence>
<proteinExistence type="predicted"/>
<evidence type="ECO:0000256" key="2">
    <source>
        <dbReference type="SAM" id="Phobius"/>
    </source>
</evidence>